<feature type="compositionally biased region" description="Pro residues" evidence="5">
    <location>
        <begin position="350"/>
        <end position="367"/>
    </location>
</feature>
<proteinExistence type="predicted"/>
<feature type="transmembrane region" description="Helical" evidence="6">
    <location>
        <begin position="158"/>
        <end position="180"/>
    </location>
</feature>
<gene>
    <name evidence="8" type="ORF">VTJ49DRAFT_5065</name>
</gene>
<feature type="compositionally biased region" description="Low complexity" evidence="5">
    <location>
        <begin position="269"/>
        <end position="285"/>
    </location>
</feature>
<feature type="domain" description="BZIP" evidence="7">
    <location>
        <begin position="641"/>
        <end position="656"/>
    </location>
</feature>
<dbReference type="InterPro" id="IPR023041">
    <property type="entry name" value="Glucose_rcpt_Git3-like_N"/>
</dbReference>
<feature type="transmembrane region" description="Helical" evidence="6">
    <location>
        <begin position="495"/>
        <end position="517"/>
    </location>
</feature>
<feature type="transmembrane region" description="Helical" evidence="6">
    <location>
        <begin position="48"/>
        <end position="70"/>
    </location>
</feature>
<feature type="transmembrane region" description="Helical" evidence="6">
    <location>
        <begin position="121"/>
        <end position="146"/>
    </location>
</feature>
<feature type="compositionally biased region" description="Basic and acidic residues" evidence="5">
    <location>
        <begin position="708"/>
        <end position="718"/>
    </location>
</feature>
<evidence type="ECO:0000256" key="3">
    <source>
        <dbReference type="ARBA" id="ARBA00022989"/>
    </source>
</evidence>
<reference evidence="8 9" key="1">
    <citation type="journal article" date="2024" name="Commun. Biol.">
        <title>Comparative genomic analysis of thermophilic fungi reveals convergent evolutionary adaptations and gene losses.</title>
        <authorList>
            <person name="Steindorff A.S."/>
            <person name="Aguilar-Pontes M.V."/>
            <person name="Robinson A.J."/>
            <person name="Andreopoulos B."/>
            <person name="LaButti K."/>
            <person name="Kuo A."/>
            <person name="Mondo S."/>
            <person name="Riley R."/>
            <person name="Otillar R."/>
            <person name="Haridas S."/>
            <person name="Lipzen A."/>
            <person name="Grimwood J."/>
            <person name="Schmutz J."/>
            <person name="Clum A."/>
            <person name="Reid I.D."/>
            <person name="Moisan M.C."/>
            <person name="Butler G."/>
            <person name="Nguyen T.T.M."/>
            <person name="Dewar K."/>
            <person name="Conant G."/>
            <person name="Drula E."/>
            <person name="Henrissat B."/>
            <person name="Hansel C."/>
            <person name="Singer S."/>
            <person name="Hutchinson M.I."/>
            <person name="de Vries R.P."/>
            <person name="Natvig D.O."/>
            <person name="Powell A.J."/>
            <person name="Tsang A."/>
            <person name="Grigoriev I.V."/>
        </authorList>
    </citation>
    <scope>NUCLEOTIDE SEQUENCE [LARGE SCALE GENOMIC DNA]</scope>
    <source>
        <strain evidence="8 9">CBS 620.91</strain>
    </source>
</reference>
<dbReference type="Gene3D" id="1.20.1070.10">
    <property type="entry name" value="Rhodopsin 7-helix transmembrane proteins"/>
    <property type="match status" value="1"/>
</dbReference>
<comment type="caution">
    <text evidence="8">The sequence shown here is derived from an EMBL/GenBank/DDBJ whole genome shotgun (WGS) entry which is preliminary data.</text>
</comment>
<dbReference type="PANTHER" id="PTHR23112:SF37">
    <property type="entry name" value="G PROTEIN-COUPLED RECEPTOR GPR1"/>
    <property type="match status" value="1"/>
</dbReference>
<feature type="compositionally biased region" description="Acidic residues" evidence="5">
    <location>
        <begin position="695"/>
        <end position="707"/>
    </location>
</feature>
<protein>
    <recommendedName>
        <fullName evidence="7">BZIP domain-containing protein</fullName>
    </recommendedName>
</protein>
<feature type="region of interest" description="Disordered" evidence="5">
    <location>
        <begin position="267"/>
        <end position="418"/>
    </location>
</feature>
<feature type="transmembrane region" description="Helical" evidence="6">
    <location>
        <begin position="82"/>
        <end position="101"/>
    </location>
</feature>
<feature type="transmembrane region" description="Helical" evidence="6">
    <location>
        <begin position="200"/>
        <end position="226"/>
    </location>
</feature>
<dbReference type="Pfam" id="PF11710">
    <property type="entry name" value="Git3"/>
    <property type="match status" value="1"/>
</dbReference>
<name>A0ABR3V4J8_HUMIN</name>
<dbReference type="InterPro" id="IPR022596">
    <property type="entry name" value="GPR1/2/3_C"/>
</dbReference>
<keyword evidence="9" id="KW-1185">Reference proteome</keyword>
<keyword evidence="4 6" id="KW-0472">Membrane</keyword>
<dbReference type="InterPro" id="IPR004827">
    <property type="entry name" value="bZIP"/>
</dbReference>
<evidence type="ECO:0000313" key="9">
    <source>
        <dbReference type="Proteomes" id="UP001583172"/>
    </source>
</evidence>
<accession>A0ABR3V4J8</accession>
<feature type="region of interest" description="Disordered" evidence="5">
    <location>
        <begin position="645"/>
        <end position="730"/>
    </location>
</feature>
<evidence type="ECO:0000256" key="4">
    <source>
        <dbReference type="ARBA" id="ARBA00023136"/>
    </source>
</evidence>
<sequence>MDHSRFQQLIVRSLEGPAPLLSWTPTSSHTIDEAEQQELDTWHILRPLNIGAVAVSCLSLLMTTWTLYWFVRIRRSFRHELILLLIQSDFLKSLAFFILPIANLTGDVIQSDSHFCQVAGFATAVGIQSSDIAVFLIAVHSLMYIFRPRSGLYPYRHYAFILYYLFPITTASLAFIGGGASENLGHYCYFRTDEPWEREVLSWIPRYIVCLSIIAIYTFIFVYSWWGMGGFGRERFDALHRQPSPAAPRKECRAKFASMPRLSYHGLIPSTPCSRRTSTTDTVTNTKERGRAGSLPSSAEGSESRRGGGGPAVNFGNWMGFTSAPADARGGNNASGGPPRRSVDSAQDPMSPPLTSPLPQLPPPALSPPSRLSPVPEPEICFRSAEDAAPQTVPPGGRRVSFRSSVPLEGDAEPGRPRVLSMPLLTPVAEWPPSTTPAVSPNTPPPGTLDDIRTAMTTDTVASLDTRTPSLPLITTESEEAEQNRRKTLRQLTSLFIYPLVYIIAWVFPFVCHILGYDNVYRHPIVNPSAVPYYPGQLGSVAPFFARTPRWLLVTNMVGYCIQGTVDSTVFLWREKPWRLAAGRTFFEGIRKRWAWRRARFLEVLSRVGFALGIHWIGPAEDTGSGGRTREEMLLDGQLARERRANEVAAEKERERQRELARKRKREEERARLDTEAAERSQEGSAGRGRQWWDAFDDEYMEEEGEEGHDNNDDDGNRRRGSGVGSVASF</sequence>
<dbReference type="Pfam" id="PF11970">
    <property type="entry name" value="GPR_Gpa2_C"/>
    <property type="match status" value="2"/>
</dbReference>
<evidence type="ECO:0000256" key="6">
    <source>
        <dbReference type="SAM" id="Phobius"/>
    </source>
</evidence>
<dbReference type="PANTHER" id="PTHR23112">
    <property type="entry name" value="G PROTEIN-COUPLED RECEPTOR 157-RELATED"/>
    <property type="match status" value="1"/>
</dbReference>
<evidence type="ECO:0000256" key="2">
    <source>
        <dbReference type="ARBA" id="ARBA00022692"/>
    </source>
</evidence>
<dbReference type="PROSITE" id="PS00036">
    <property type="entry name" value="BZIP_BASIC"/>
    <property type="match status" value="1"/>
</dbReference>
<evidence type="ECO:0000259" key="7">
    <source>
        <dbReference type="PROSITE" id="PS00036"/>
    </source>
</evidence>
<keyword evidence="2 6" id="KW-0812">Transmembrane</keyword>
<dbReference type="Proteomes" id="UP001583172">
    <property type="component" value="Unassembled WGS sequence"/>
</dbReference>
<dbReference type="EMBL" id="JAZGSY010000402">
    <property type="protein sequence ID" value="KAL1836507.1"/>
    <property type="molecule type" value="Genomic_DNA"/>
</dbReference>
<evidence type="ECO:0000256" key="5">
    <source>
        <dbReference type="SAM" id="MobiDB-lite"/>
    </source>
</evidence>
<evidence type="ECO:0000256" key="1">
    <source>
        <dbReference type="ARBA" id="ARBA00004141"/>
    </source>
</evidence>
<feature type="compositionally biased region" description="Basic and acidic residues" evidence="5">
    <location>
        <begin position="645"/>
        <end position="682"/>
    </location>
</feature>
<comment type="subcellular location">
    <subcellularLocation>
        <location evidence="1">Membrane</location>
        <topology evidence="1">Multi-pass membrane protein</topology>
    </subcellularLocation>
</comment>
<organism evidence="8 9">
    <name type="scientific">Humicola insolens</name>
    <name type="common">Soft-rot fungus</name>
    <dbReference type="NCBI Taxonomy" id="85995"/>
    <lineage>
        <taxon>Eukaryota</taxon>
        <taxon>Fungi</taxon>
        <taxon>Dikarya</taxon>
        <taxon>Ascomycota</taxon>
        <taxon>Pezizomycotina</taxon>
        <taxon>Sordariomycetes</taxon>
        <taxon>Sordariomycetidae</taxon>
        <taxon>Sordariales</taxon>
        <taxon>Chaetomiaceae</taxon>
        <taxon>Mycothermus</taxon>
    </lineage>
</organism>
<keyword evidence="3 6" id="KW-1133">Transmembrane helix</keyword>
<dbReference type="SUPFAM" id="SSF81321">
    <property type="entry name" value="Family A G protein-coupled receptor-like"/>
    <property type="match status" value="1"/>
</dbReference>
<evidence type="ECO:0000313" key="8">
    <source>
        <dbReference type="EMBL" id="KAL1836507.1"/>
    </source>
</evidence>